<protein>
    <submittedName>
        <fullName evidence="1">Uncharacterized protein</fullName>
    </submittedName>
</protein>
<evidence type="ECO:0000313" key="2">
    <source>
        <dbReference type="Proteomes" id="UP000466906"/>
    </source>
</evidence>
<accession>A0A6N4UMY7</accession>
<sequence length="76" mass="8283">MAPSGACASSLGDRCDNAALFVSLGAARISTDVAERSKRCCRSWVRADHEGARMLDNLAIVQLAIVQTELRRLRDH</sequence>
<dbReference type="Proteomes" id="UP000466906">
    <property type="component" value="Chromosome"/>
</dbReference>
<dbReference type="AlphaFoldDB" id="A0A6N4UMY7"/>
<keyword evidence="2" id="KW-1185">Reference proteome</keyword>
<dbReference type="KEGG" id="malv:MALV_01490"/>
<reference evidence="1 2" key="1">
    <citation type="journal article" date="2019" name="Emerg. Microbes Infect.">
        <title>Comprehensive subspecies identification of 175 nontuberculous mycobacteria species based on 7547 genomic profiles.</title>
        <authorList>
            <person name="Matsumoto Y."/>
            <person name="Kinjo T."/>
            <person name="Motooka D."/>
            <person name="Nabeya D."/>
            <person name="Jung N."/>
            <person name="Uechi K."/>
            <person name="Horii T."/>
            <person name="Iida T."/>
            <person name="Fujita J."/>
            <person name="Nakamura S."/>
        </authorList>
    </citation>
    <scope>NUCLEOTIDE SEQUENCE [LARGE SCALE GENOMIC DNA]</scope>
    <source>
        <strain evidence="1 2">JCM 12272</strain>
    </source>
</reference>
<evidence type="ECO:0000313" key="1">
    <source>
        <dbReference type="EMBL" id="BBX25024.1"/>
    </source>
</evidence>
<gene>
    <name evidence="1" type="ORF">MALV_01490</name>
</gene>
<organism evidence="1 2">
    <name type="scientific">Mycolicibacterium alvei</name>
    <dbReference type="NCBI Taxonomy" id="67081"/>
    <lineage>
        <taxon>Bacteria</taxon>
        <taxon>Bacillati</taxon>
        <taxon>Actinomycetota</taxon>
        <taxon>Actinomycetes</taxon>
        <taxon>Mycobacteriales</taxon>
        <taxon>Mycobacteriaceae</taxon>
        <taxon>Mycolicibacterium</taxon>
    </lineage>
</organism>
<proteinExistence type="predicted"/>
<dbReference type="EMBL" id="AP022565">
    <property type="protein sequence ID" value="BBX25024.1"/>
    <property type="molecule type" value="Genomic_DNA"/>
</dbReference>
<name>A0A6N4UMY7_9MYCO</name>